<dbReference type="AlphaFoldDB" id="X0T8G4"/>
<reference evidence="1" key="1">
    <citation type="journal article" date="2014" name="Front. Microbiol.">
        <title>High frequency of phylogenetically diverse reductive dehalogenase-homologous genes in deep subseafloor sedimentary metagenomes.</title>
        <authorList>
            <person name="Kawai M."/>
            <person name="Futagami T."/>
            <person name="Toyoda A."/>
            <person name="Takaki Y."/>
            <person name="Nishi S."/>
            <person name="Hori S."/>
            <person name="Arai W."/>
            <person name="Tsubouchi T."/>
            <person name="Morono Y."/>
            <person name="Uchiyama I."/>
            <person name="Ito T."/>
            <person name="Fujiyama A."/>
            <person name="Inagaki F."/>
            <person name="Takami H."/>
        </authorList>
    </citation>
    <scope>NUCLEOTIDE SEQUENCE</scope>
    <source>
        <strain evidence="1">Expedition CK06-06</strain>
    </source>
</reference>
<gene>
    <name evidence="1" type="ORF">S01H1_29349</name>
</gene>
<organism evidence="1">
    <name type="scientific">marine sediment metagenome</name>
    <dbReference type="NCBI Taxonomy" id="412755"/>
    <lineage>
        <taxon>unclassified sequences</taxon>
        <taxon>metagenomes</taxon>
        <taxon>ecological metagenomes</taxon>
    </lineage>
</organism>
<dbReference type="InterPro" id="IPR011050">
    <property type="entry name" value="Pectin_lyase_fold/virulence"/>
</dbReference>
<dbReference type="InterPro" id="IPR012334">
    <property type="entry name" value="Pectin_lyas_fold"/>
</dbReference>
<proteinExistence type="predicted"/>
<dbReference type="EMBL" id="BARS01017985">
    <property type="protein sequence ID" value="GAF89479.1"/>
    <property type="molecule type" value="Genomic_DNA"/>
</dbReference>
<dbReference type="SUPFAM" id="SSF51126">
    <property type="entry name" value="Pectin lyase-like"/>
    <property type="match status" value="1"/>
</dbReference>
<dbReference type="Gene3D" id="2.160.20.10">
    <property type="entry name" value="Single-stranded right-handed beta-helix, Pectin lyase-like"/>
    <property type="match status" value="1"/>
</dbReference>
<evidence type="ECO:0008006" key="2">
    <source>
        <dbReference type="Google" id="ProtNLM"/>
    </source>
</evidence>
<sequence>QVYLEGSLLPIAAGVGSIGTNTLPFASGVFNYLKATSLDFEGLANLGFNNMTVSGVATVNELVLTKIGHVRYARGFASIQLAINDLPEEGGMVILSASGYVESGIITQGTDATVRSNVDLIGQGIGVTEVVGGDGITNNMVTANSVNGSVMNMSVDGNGSNAGALTDIDCIAVLANSVLISDVEVKAAKSHGVSWKGSDDLTLLRIQARNNLSHGIANRMISAATRASGVAILNCLSEGNGGNGYCLGRYKAAASAEPPPNLLVNECVARQNDLHGF</sequence>
<name>X0T8G4_9ZZZZ</name>
<feature type="non-terminal residue" evidence="1">
    <location>
        <position position="1"/>
    </location>
</feature>
<protein>
    <recommendedName>
        <fullName evidence="2">Right handed beta helix domain-containing protein</fullName>
    </recommendedName>
</protein>
<evidence type="ECO:0000313" key="1">
    <source>
        <dbReference type="EMBL" id="GAF89479.1"/>
    </source>
</evidence>
<feature type="non-terminal residue" evidence="1">
    <location>
        <position position="277"/>
    </location>
</feature>
<accession>X0T8G4</accession>
<comment type="caution">
    <text evidence="1">The sequence shown here is derived from an EMBL/GenBank/DDBJ whole genome shotgun (WGS) entry which is preliminary data.</text>
</comment>